<comment type="catalytic activity">
    <reaction evidence="14 15">
        <text>chorismate + L-glutamine = anthranilate + pyruvate + L-glutamate + H(+)</text>
        <dbReference type="Rhea" id="RHEA:21732"/>
        <dbReference type="ChEBI" id="CHEBI:15361"/>
        <dbReference type="ChEBI" id="CHEBI:15378"/>
        <dbReference type="ChEBI" id="CHEBI:16567"/>
        <dbReference type="ChEBI" id="CHEBI:29748"/>
        <dbReference type="ChEBI" id="CHEBI:29985"/>
        <dbReference type="ChEBI" id="CHEBI:58359"/>
        <dbReference type="EC" id="4.1.3.27"/>
    </reaction>
</comment>
<feature type="domain" description="Anthranilate synthase component I N-terminal" evidence="17">
    <location>
        <begin position="39"/>
        <end position="191"/>
    </location>
</feature>
<keyword evidence="12 15" id="KW-0456">Lyase</keyword>
<dbReference type="EMBL" id="QQAW01000009">
    <property type="protein sequence ID" value="RDI36570.1"/>
    <property type="molecule type" value="Genomic_DNA"/>
</dbReference>
<dbReference type="UniPathway" id="UPA00035">
    <property type="reaction ID" value="UER00040"/>
</dbReference>
<dbReference type="AlphaFoldDB" id="A0A370G022"/>
<dbReference type="GO" id="GO:0046872">
    <property type="term" value="F:metal ion binding"/>
    <property type="evidence" value="ECO:0007669"/>
    <property type="project" value="UniProtKB-KW"/>
</dbReference>
<keyword evidence="10 15" id="KW-0460">Magnesium</keyword>
<reference evidence="18 19" key="1">
    <citation type="submission" date="2018-07" db="EMBL/GenBank/DDBJ databases">
        <title>Genomic Encyclopedia of Type Strains, Phase IV (KMG-IV): sequencing the most valuable type-strain genomes for metagenomic binning, comparative biology and taxonomic classification.</title>
        <authorList>
            <person name="Goeker M."/>
        </authorList>
    </citation>
    <scope>NUCLEOTIDE SEQUENCE [LARGE SCALE GENOMIC DNA]</scope>
    <source>
        <strain evidence="18 19">DSM 5603</strain>
    </source>
</reference>
<comment type="caution">
    <text evidence="18">The sequence shown here is derived from an EMBL/GenBank/DDBJ whole genome shotgun (WGS) entry which is preliminary data.</text>
</comment>
<evidence type="ECO:0000256" key="10">
    <source>
        <dbReference type="ARBA" id="ARBA00022842"/>
    </source>
</evidence>
<evidence type="ECO:0000259" key="16">
    <source>
        <dbReference type="Pfam" id="PF00425"/>
    </source>
</evidence>
<evidence type="ECO:0000256" key="13">
    <source>
        <dbReference type="ARBA" id="ARBA00025634"/>
    </source>
</evidence>
<comment type="function">
    <text evidence="13 15">Part of a heterotetrameric complex that catalyzes the two-step biosynthesis of anthranilate, an intermediate in the biosynthesis of L-tryptophan. In the first step, the glutamine-binding beta subunit (TrpG) of anthranilate synthase (AS) provides the glutamine amidotransferase activity which generates ammonia as a substrate that, along with chorismate, is used in the second step, catalyzed by the large alpha subunit of AS (TrpE) to produce anthranilate. In the absence of TrpG, TrpE can synthesize anthranilate directly from chorismate and high concentrations of ammonia.</text>
</comment>
<evidence type="ECO:0000256" key="12">
    <source>
        <dbReference type="ARBA" id="ARBA00023239"/>
    </source>
</evidence>
<keyword evidence="19" id="KW-1185">Reference proteome</keyword>
<dbReference type="GO" id="GO:0000162">
    <property type="term" value="P:L-tryptophan biosynthetic process"/>
    <property type="evidence" value="ECO:0007669"/>
    <property type="project" value="UniProtKB-UniPathway"/>
</dbReference>
<dbReference type="EC" id="4.1.3.27" evidence="5 15"/>
<dbReference type="Pfam" id="PF00425">
    <property type="entry name" value="Chorismate_bind"/>
    <property type="match status" value="1"/>
</dbReference>
<evidence type="ECO:0000313" key="19">
    <source>
        <dbReference type="Proteomes" id="UP000254958"/>
    </source>
</evidence>
<evidence type="ECO:0000256" key="7">
    <source>
        <dbReference type="ARBA" id="ARBA00022605"/>
    </source>
</evidence>
<evidence type="ECO:0000256" key="3">
    <source>
        <dbReference type="ARBA" id="ARBA00009562"/>
    </source>
</evidence>
<dbReference type="InterPro" id="IPR006805">
    <property type="entry name" value="Anth_synth_I_N"/>
</dbReference>
<evidence type="ECO:0000313" key="18">
    <source>
        <dbReference type="EMBL" id="RDI36570.1"/>
    </source>
</evidence>
<dbReference type="PANTHER" id="PTHR11236:SF48">
    <property type="entry name" value="ISOCHORISMATE SYNTHASE MENF"/>
    <property type="match status" value="1"/>
</dbReference>
<gene>
    <name evidence="15" type="primary">trpE</name>
    <name evidence="18" type="ORF">C7453_10988</name>
</gene>
<comment type="pathway">
    <text evidence="2 15">Amino-acid biosynthesis; L-tryptophan biosynthesis; L-tryptophan from chorismate: step 1/5.</text>
</comment>
<comment type="subunit">
    <text evidence="4 15">Heterotetramer consisting of two non-identical subunits: a beta subunit (TrpG) and a large alpha subunit (TrpE).</text>
</comment>
<name>A0A370G022_GLULI</name>
<evidence type="ECO:0000256" key="5">
    <source>
        <dbReference type="ARBA" id="ARBA00012266"/>
    </source>
</evidence>
<accession>A0A370G022</accession>
<comment type="cofactor">
    <cofactor evidence="1 15">
        <name>Mg(2+)</name>
        <dbReference type="ChEBI" id="CHEBI:18420"/>
    </cofactor>
</comment>
<dbReference type="SUPFAM" id="SSF56322">
    <property type="entry name" value="ADC synthase"/>
    <property type="match status" value="1"/>
</dbReference>
<proteinExistence type="inferred from homology"/>
<dbReference type="Gene3D" id="3.60.120.10">
    <property type="entry name" value="Anthranilate synthase"/>
    <property type="match status" value="1"/>
</dbReference>
<sequence length="522" mass="56843">MTTIVQTIPAAPTHEEREAALSALRQGEGSVVWSVEAADLLTPVSAYMRLSRLAGATDASPARNAFLLESVEGGVARGRYSVIGLLPDLIWRCHDGKAAIDRAPDRDPTGFVPVAEAPLDSLRAIIRDSRMVLPAGLPPMTAGLFGYLGYDMVRQMEHLPDSPPDDLDLPEGVMIRPGLFAIFDTVRDELILAVPVRPSPDRAPEQVWQAAEDLIALARRTLSEPLALHETQPDYTGPLEPPRSNFTREAFCAMVRRIQEYIAAGDAFQVVPSQRFSTRFTLPPLALYRSLRRINPAPFLFHLAFDGFTLVGSSPEILVRLRDGRMTVRPLAGTRPRGRTAEGDLALERDLLADPKELAEHLMLIDLGRNDVGRVCSVGSVKVTEKFVIERFSHVMHISSNVEGELRPGLEALDALVAGFPAGTLTGAPKIRAMEIIDEVEPTRRATYAGCIGYFGANGEMDTCIGLRMAVVKDGQMHVQAGCGVVADSVPDAEYEETQHKARALFRAAEVAVRFARGGNAD</sequence>
<evidence type="ECO:0000256" key="1">
    <source>
        <dbReference type="ARBA" id="ARBA00001946"/>
    </source>
</evidence>
<dbReference type="Proteomes" id="UP000254958">
    <property type="component" value="Unassembled WGS sequence"/>
</dbReference>
<evidence type="ECO:0000256" key="6">
    <source>
        <dbReference type="ARBA" id="ARBA00020653"/>
    </source>
</evidence>
<feature type="domain" description="Chorismate-utilising enzyme C-terminal" evidence="16">
    <location>
        <begin position="248"/>
        <end position="501"/>
    </location>
</feature>
<keyword evidence="7 15" id="KW-0028">Amino-acid biosynthesis</keyword>
<dbReference type="PRINTS" id="PR00095">
    <property type="entry name" value="ANTSNTHASEI"/>
</dbReference>
<dbReference type="NCBIfam" id="TIGR00564">
    <property type="entry name" value="trpE_most"/>
    <property type="match status" value="1"/>
</dbReference>
<evidence type="ECO:0000256" key="2">
    <source>
        <dbReference type="ARBA" id="ARBA00004873"/>
    </source>
</evidence>
<dbReference type="RefSeq" id="WP_371858479.1">
    <property type="nucleotide sequence ID" value="NZ_BJMI01000008.1"/>
</dbReference>
<protein>
    <recommendedName>
        <fullName evidence="6 15">Anthranilate synthase component 1</fullName>
        <ecNumber evidence="5 15">4.1.3.27</ecNumber>
    </recommendedName>
</protein>
<dbReference type="GO" id="GO:0004049">
    <property type="term" value="F:anthranilate synthase activity"/>
    <property type="evidence" value="ECO:0007669"/>
    <property type="project" value="UniProtKB-EC"/>
</dbReference>
<keyword evidence="9 15" id="KW-0822">Tryptophan biosynthesis</keyword>
<organism evidence="18 19">
    <name type="scientific">Gluconacetobacter liquefaciens</name>
    <name type="common">Acetobacter liquefaciens</name>
    <dbReference type="NCBI Taxonomy" id="89584"/>
    <lineage>
        <taxon>Bacteria</taxon>
        <taxon>Pseudomonadati</taxon>
        <taxon>Pseudomonadota</taxon>
        <taxon>Alphaproteobacteria</taxon>
        <taxon>Acetobacterales</taxon>
        <taxon>Acetobacteraceae</taxon>
        <taxon>Gluconacetobacter</taxon>
    </lineage>
</organism>
<evidence type="ECO:0000256" key="15">
    <source>
        <dbReference type="RuleBase" id="RU364045"/>
    </source>
</evidence>
<dbReference type="InterPro" id="IPR005801">
    <property type="entry name" value="ADC_synthase"/>
</dbReference>
<dbReference type="InterPro" id="IPR015890">
    <property type="entry name" value="Chorismate_C"/>
</dbReference>
<keyword evidence="11 15" id="KW-0057">Aromatic amino acid biosynthesis</keyword>
<evidence type="ECO:0000256" key="14">
    <source>
        <dbReference type="ARBA" id="ARBA00047683"/>
    </source>
</evidence>
<keyword evidence="8 15" id="KW-0479">Metal-binding</keyword>
<evidence type="ECO:0000256" key="4">
    <source>
        <dbReference type="ARBA" id="ARBA00011575"/>
    </source>
</evidence>
<evidence type="ECO:0000256" key="9">
    <source>
        <dbReference type="ARBA" id="ARBA00022822"/>
    </source>
</evidence>
<evidence type="ECO:0000256" key="8">
    <source>
        <dbReference type="ARBA" id="ARBA00022723"/>
    </source>
</evidence>
<comment type="similarity">
    <text evidence="3 15">Belongs to the anthranilate synthase component I family.</text>
</comment>
<dbReference type="Pfam" id="PF04715">
    <property type="entry name" value="Anth_synt_I_N"/>
    <property type="match status" value="1"/>
</dbReference>
<evidence type="ECO:0000259" key="17">
    <source>
        <dbReference type="Pfam" id="PF04715"/>
    </source>
</evidence>
<evidence type="ECO:0000256" key="11">
    <source>
        <dbReference type="ARBA" id="ARBA00023141"/>
    </source>
</evidence>
<dbReference type="PANTHER" id="PTHR11236">
    <property type="entry name" value="AMINOBENZOATE/ANTHRANILATE SYNTHASE"/>
    <property type="match status" value="1"/>
</dbReference>
<dbReference type="InterPro" id="IPR019999">
    <property type="entry name" value="Anth_synth_I-like"/>
</dbReference>
<dbReference type="InterPro" id="IPR005256">
    <property type="entry name" value="Anth_synth_I_PabB"/>
</dbReference>